<dbReference type="EC" id="1.1.1.141" evidence="3"/>
<dbReference type="EMBL" id="BMAV01016555">
    <property type="protein sequence ID" value="GFY67408.1"/>
    <property type="molecule type" value="Genomic_DNA"/>
</dbReference>
<evidence type="ECO:0000256" key="1">
    <source>
        <dbReference type="ARBA" id="ARBA00006484"/>
    </source>
</evidence>
<comment type="catalytic activity">
    <reaction evidence="18">
        <text>prostaglandin E2 + NAD(+) = 15-oxoprostaglandin E2 + NADH + H(+)</text>
        <dbReference type="Rhea" id="RHEA:11876"/>
        <dbReference type="ChEBI" id="CHEBI:15378"/>
        <dbReference type="ChEBI" id="CHEBI:57400"/>
        <dbReference type="ChEBI" id="CHEBI:57540"/>
        <dbReference type="ChEBI" id="CHEBI:57945"/>
        <dbReference type="ChEBI" id="CHEBI:606564"/>
        <dbReference type="EC" id="1.1.1.141"/>
    </reaction>
    <physiologicalReaction direction="left-to-right" evidence="18">
        <dbReference type="Rhea" id="RHEA:11877"/>
    </physiologicalReaction>
</comment>
<comment type="catalytic activity">
    <reaction evidence="13">
        <text>(11R)-hydroxy-(5Z,8Z,12E,14Z)-eicosatetraenoate + NAD(+) = 11-oxo-(5Z,8Z,12E,14Z)-eicosatetraenoate + NADH + H(+)</text>
        <dbReference type="Rhea" id="RHEA:48640"/>
        <dbReference type="ChEBI" id="CHEBI:15378"/>
        <dbReference type="ChEBI" id="CHEBI:57540"/>
        <dbReference type="ChEBI" id="CHEBI:57945"/>
        <dbReference type="ChEBI" id="CHEBI:78836"/>
        <dbReference type="ChEBI" id="CHEBI:90697"/>
    </reaction>
    <physiologicalReaction direction="left-to-right" evidence="13">
        <dbReference type="Rhea" id="RHEA:48641"/>
    </physiologicalReaction>
</comment>
<comment type="catalytic activity">
    <reaction evidence="19">
        <text>resolvin D2 + NAD(+) = 16-oxoresolvin D2 + NADH + H(+)</text>
        <dbReference type="Rhea" id="RHEA:53588"/>
        <dbReference type="ChEBI" id="CHEBI:15378"/>
        <dbReference type="ChEBI" id="CHEBI:57540"/>
        <dbReference type="ChEBI" id="CHEBI:57945"/>
        <dbReference type="ChEBI" id="CHEBI:133367"/>
        <dbReference type="ChEBI" id="CHEBI:137498"/>
    </reaction>
    <physiologicalReaction direction="left-to-right" evidence="19">
        <dbReference type="Rhea" id="RHEA:53589"/>
    </physiologicalReaction>
</comment>
<dbReference type="SUPFAM" id="SSF51735">
    <property type="entry name" value="NAD(P)-binding Rossmann-fold domains"/>
    <property type="match status" value="1"/>
</dbReference>
<comment type="similarity">
    <text evidence="1 22">Belongs to the short-chain dehydrogenases/reductases (SDR) family.</text>
</comment>
<keyword evidence="24" id="KW-1185">Reference proteome</keyword>
<evidence type="ECO:0000256" key="2">
    <source>
        <dbReference type="ARBA" id="ARBA00023002"/>
    </source>
</evidence>
<organism evidence="23 24">
    <name type="scientific">Trichonephila inaurata madagascariensis</name>
    <dbReference type="NCBI Taxonomy" id="2747483"/>
    <lineage>
        <taxon>Eukaryota</taxon>
        <taxon>Metazoa</taxon>
        <taxon>Ecdysozoa</taxon>
        <taxon>Arthropoda</taxon>
        <taxon>Chelicerata</taxon>
        <taxon>Arachnida</taxon>
        <taxon>Araneae</taxon>
        <taxon>Araneomorphae</taxon>
        <taxon>Entelegynae</taxon>
        <taxon>Araneoidea</taxon>
        <taxon>Nephilidae</taxon>
        <taxon>Trichonephila</taxon>
        <taxon>Trichonephila inaurata</taxon>
    </lineage>
</organism>
<comment type="catalytic activity">
    <reaction evidence="9">
        <text>prostaglandin E1 + NAD(+) = 15-oxoprostaglandin E1 + NADH + H(+)</text>
        <dbReference type="Rhea" id="RHEA:16477"/>
        <dbReference type="ChEBI" id="CHEBI:15378"/>
        <dbReference type="ChEBI" id="CHEBI:57397"/>
        <dbReference type="ChEBI" id="CHEBI:57401"/>
        <dbReference type="ChEBI" id="CHEBI:57540"/>
        <dbReference type="ChEBI" id="CHEBI:57945"/>
    </reaction>
    <physiologicalReaction direction="left-to-right" evidence="9">
        <dbReference type="Rhea" id="RHEA:16478"/>
    </physiologicalReaction>
</comment>
<evidence type="ECO:0000256" key="19">
    <source>
        <dbReference type="ARBA" id="ARBA00048921"/>
    </source>
</evidence>
<comment type="catalytic activity">
    <reaction evidence="11">
        <text>14-hydroxy-(4Z,7Z,10Z,12E,16Z,19Z)-docosahexaenoate + NAD(+) = 14-oxo-(4Z,7Z,10Z,12E,16Z,19Z)-docosahexaenoate + NADH + H(+)</text>
        <dbReference type="Rhea" id="RHEA:48952"/>
        <dbReference type="ChEBI" id="CHEBI:15378"/>
        <dbReference type="ChEBI" id="CHEBI:57540"/>
        <dbReference type="ChEBI" id="CHEBI:57945"/>
        <dbReference type="ChEBI" id="CHEBI:90866"/>
        <dbReference type="ChEBI" id="CHEBI:90867"/>
    </reaction>
    <physiologicalReaction direction="left-to-right" evidence="11">
        <dbReference type="Rhea" id="RHEA:48953"/>
    </physiologicalReaction>
</comment>
<comment type="catalytic activity">
    <reaction evidence="12">
        <text>15-oxo-(5S,6R)-dihydroxy-(7E,9E,11Z)-eicosatrienoate + NADH + H(+) = (5S,6R,15S)-trihydroxy-(7E,9E,11Z)-eicosatrienoate + NAD(+)</text>
        <dbReference type="Rhea" id="RHEA:41596"/>
        <dbReference type="ChEBI" id="CHEBI:15378"/>
        <dbReference type="ChEBI" id="CHEBI:57540"/>
        <dbReference type="ChEBI" id="CHEBI:57945"/>
        <dbReference type="ChEBI" id="CHEBI:78325"/>
        <dbReference type="ChEBI" id="CHEBI:78329"/>
    </reaction>
    <physiologicalReaction direction="left-to-right" evidence="12">
        <dbReference type="Rhea" id="RHEA:41597"/>
    </physiologicalReaction>
</comment>
<evidence type="ECO:0000256" key="18">
    <source>
        <dbReference type="ARBA" id="ARBA00048739"/>
    </source>
</evidence>
<comment type="catalytic activity">
    <reaction evidence="17">
        <text>prostaglandin A1 + NAD(+) = 15-oxo-prostaglandin A1 + NADH + H(+)</text>
        <dbReference type="Rhea" id="RHEA:41263"/>
        <dbReference type="ChEBI" id="CHEBI:15378"/>
        <dbReference type="ChEBI" id="CHEBI:57398"/>
        <dbReference type="ChEBI" id="CHEBI:57540"/>
        <dbReference type="ChEBI" id="CHEBI:57945"/>
        <dbReference type="ChEBI" id="CHEBI:85072"/>
    </reaction>
    <physiologicalReaction direction="left-to-right" evidence="17">
        <dbReference type="Rhea" id="RHEA:41264"/>
    </physiologicalReaction>
</comment>
<protein>
    <recommendedName>
        <fullName evidence="5">15-hydroxyprostaglandin dehydrogenase [NAD(+)]</fullName>
        <ecNumber evidence="3">1.1.1.141</ecNumber>
        <ecNumber evidence="4">1.1.1.232</ecNumber>
    </recommendedName>
    <alternativeName>
        <fullName evidence="7">Eicosanoid/docosanoid dehydrogenase [NAD(+)]</fullName>
    </alternativeName>
    <alternativeName>
        <fullName evidence="6">Prostaglandin dehydrogenase 1</fullName>
    </alternativeName>
</protein>
<comment type="catalytic activity">
    <reaction evidence="16">
        <text>lipoxin A4 + NAD(+) = 15-oxo-(5S,6R)-dihydroxy-(7E,9E,11Z,13E)-eicosatetraenoate + NADH + H(+)</text>
        <dbReference type="Rhea" id="RHEA:41572"/>
        <dbReference type="ChEBI" id="CHEBI:15378"/>
        <dbReference type="ChEBI" id="CHEBI:57540"/>
        <dbReference type="ChEBI" id="CHEBI:57945"/>
        <dbReference type="ChEBI" id="CHEBI:67026"/>
        <dbReference type="ChEBI" id="CHEBI:78311"/>
    </reaction>
    <physiologicalReaction direction="left-to-right" evidence="16">
        <dbReference type="Rhea" id="RHEA:41573"/>
    </physiologicalReaction>
</comment>
<comment type="catalytic activity">
    <reaction evidence="10">
        <text>resolvin D1 + NAD(+) = 8-oxoresolvin D1 + NADH + H(+)</text>
        <dbReference type="Rhea" id="RHEA:50124"/>
        <dbReference type="ChEBI" id="CHEBI:15378"/>
        <dbReference type="ChEBI" id="CHEBI:57540"/>
        <dbReference type="ChEBI" id="CHEBI:57945"/>
        <dbReference type="ChEBI" id="CHEBI:132079"/>
        <dbReference type="ChEBI" id="CHEBI:132080"/>
    </reaction>
    <physiologicalReaction direction="left-to-right" evidence="10">
        <dbReference type="Rhea" id="RHEA:50125"/>
    </physiologicalReaction>
</comment>
<dbReference type="PRINTS" id="PR00080">
    <property type="entry name" value="SDRFAMILY"/>
</dbReference>
<dbReference type="GO" id="GO:0016404">
    <property type="term" value="F:15-hydroxyprostaglandin dehydrogenase (NAD+) activity"/>
    <property type="evidence" value="ECO:0007669"/>
    <property type="project" value="UniProtKB-EC"/>
</dbReference>
<evidence type="ECO:0000256" key="15">
    <source>
        <dbReference type="ARBA" id="ARBA00048393"/>
    </source>
</evidence>
<dbReference type="GO" id="GO:0047034">
    <property type="term" value="F:15-hydroxyicosatetraenoate dehydrogenase activity"/>
    <property type="evidence" value="ECO:0007669"/>
    <property type="project" value="UniProtKB-EC"/>
</dbReference>
<evidence type="ECO:0000313" key="23">
    <source>
        <dbReference type="EMBL" id="GFY67408.1"/>
    </source>
</evidence>
<evidence type="ECO:0000256" key="21">
    <source>
        <dbReference type="ARBA" id="ARBA00049188"/>
    </source>
</evidence>
<comment type="catalytic activity">
    <reaction evidence="21">
        <text>resolvin E1 + NAD(+) = 18-oxo-resolvin E1 + NADH + H(+)</text>
        <dbReference type="Rhea" id="RHEA:49244"/>
        <dbReference type="ChEBI" id="CHEBI:15378"/>
        <dbReference type="ChEBI" id="CHEBI:57540"/>
        <dbReference type="ChEBI" id="CHEBI:57945"/>
        <dbReference type="ChEBI" id="CHEBI:91000"/>
        <dbReference type="ChEBI" id="CHEBI:91001"/>
    </reaction>
    <physiologicalReaction direction="left-to-right" evidence="21">
        <dbReference type="Rhea" id="RHEA:49245"/>
    </physiologicalReaction>
</comment>
<evidence type="ECO:0000256" key="11">
    <source>
        <dbReference type="ARBA" id="ARBA00048008"/>
    </source>
</evidence>
<gene>
    <name evidence="23" type="primary">HPGD</name>
    <name evidence="23" type="ORF">TNIN_390191</name>
</gene>
<evidence type="ECO:0000256" key="3">
    <source>
        <dbReference type="ARBA" id="ARBA00038968"/>
    </source>
</evidence>
<evidence type="ECO:0000256" key="4">
    <source>
        <dbReference type="ARBA" id="ARBA00039060"/>
    </source>
</evidence>
<evidence type="ECO:0000256" key="22">
    <source>
        <dbReference type="RuleBase" id="RU000363"/>
    </source>
</evidence>
<evidence type="ECO:0000256" key="8">
    <source>
        <dbReference type="ARBA" id="ARBA00045705"/>
    </source>
</evidence>
<evidence type="ECO:0000256" key="14">
    <source>
        <dbReference type="ARBA" id="ARBA00048170"/>
    </source>
</evidence>
<dbReference type="PRINTS" id="PR00081">
    <property type="entry name" value="GDHRDH"/>
</dbReference>
<dbReference type="Gene3D" id="3.40.50.720">
    <property type="entry name" value="NAD(P)-binding Rossmann-like Domain"/>
    <property type="match status" value="1"/>
</dbReference>
<comment type="catalytic activity">
    <reaction evidence="20">
        <text>(15S)-hydroxy-(5Z,8Z,11Z,13E)-eicosatetraenoate + NAD(+) = 15-oxo-(5Z,8Z,11Z,13E)-eicosatetraenoate + NADH + H(+)</text>
        <dbReference type="Rhea" id="RHEA:23260"/>
        <dbReference type="ChEBI" id="CHEBI:15378"/>
        <dbReference type="ChEBI" id="CHEBI:57409"/>
        <dbReference type="ChEBI" id="CHEBI:57410"/>
        <dbReference type="ChEBI" id="CHEBI:57540"/>
        <dbReference type="ChEBI" id="CHEBI:57945"/>
        <dbReference type="EC" id="1.1.1.232"/>
    </reaction>
    <physiologicalReaction direction="left-to-right" evidence="20">
        <dbReference type="Rhea" id="RHEA:23261"/>
    </physiologicalReaction>
</comment>
<comment type="catalytic activity">
    <reaction evidence="15">
        <text>resolvin D2 + NAD(+) = 7-oxoresolvin D2 + NADH + H(+)</text>
        <dbReference type="Rhea" id="RHEA:53584"/>
        <dbReference type="ChEBI" id="CHEBI:15378"/>
        <dbReference type="ChEBI" id="CHEBI:57540"/>
        <dbReference type="ChEBI" id="CHEBI:57945"/>
        <dbReference type="ChEBI" id="CHEBI:133367"/>
        <dbReference type="ChEBI" id="CHEBI:137497"/>
    </reaction>
    <physiologicalReaction direction="left-to-right" evidence="15">
        <dbReference type="Rhea" id="RHEA:53585"/>
    </physiologicalReaction>
</comment>
<dbReference type="AlphaFoldDB" id="A0A8X6YB70"/>
<evidence type="ECO:0000256" key="6">
    <source>
        <dbReference type="ARBA" id="ARBA00041812"/>
    </source>
</evidence>
<proteinExistence type="inferred from homology"/>
<comment type="catalytic activity">
    <reaction evidence="14">
        <text>resolvin D1 + NAD(+) = 17-oxoresolvin D1 + NADH + H(+)</text>
        <dbReference type="Rhea" id="RHEA:50128"/>
        <dbReference type="ChEBI" id="CHEBI:15378"/>
        <dbReference type="ChEBI" id="CHEBI:57540"/>
        <dbReference type="ChEBI" id="CHEBI:57945"/>
        <dbReference type="ChEBI" id="CHEBI:132079"/>
        <dbReference type="ChEBI" id="CHEBI:132081"/>
    </reaction>
    <physiologicalReaction direction="left-to-right" evidence="14">
        <dbReference type="Rhea" id="RHEA:50129"/>
    </physiologicalReaction>
</comment>
<comment type="function">
    <text evidence="8">Catalyzes the NAD-dependent dehydrogenation (oxidation) of a broad array of hydroxylated polyunsaturated fatty acids (mainly eicosanoids and docosanoids, including prostaglandins, lipoxins and resolvins), yielding their corresponding keto (oxo) metabolites. Decreases the levels of the pro-proliferative prostaglandins such as prostaglandin E2 (whose activity is increased in cancer because of an increase in the expression of cyclooxygenase 2) and generates oxo-fatty acid products that can profoundly influence cell function by abrogating pro-inflammatory cytokine expression. Converts resolvins E1, D1 and D2 to their oxo products, which represents a mode of resolvin inactivation. Resolvin E1 plays important roles during the resolution phase of acute inflammation, while resolvins D1 and D2 have a unique role in obesity-induced adipose inflammation.</text>
</comment>
<evidence type="ECO:0000256" key="5">
    <source>
        <dbReference type="ARBA" id="ARBA00040276"/>
    </source>
</evidence>
<evidence type="ECO:0000256" key="17">
    <source>
        <dbReference type="ARBA" id="ARBA00048611"/>
    </source>
</evidence>
<dbReference type="InterPro" id="IPR002347">
    <property type="entry name" value="SDR_fam"/>
</dbReference>
<evidence type="ECO:0000313" key="24">
    <source>
        <dbReference type="Proteomes" id="UP000886998"/>
    </source>
</evidence>
<dbReference type="Pfam" id="PF00106">
    <property type="entry name" value="adh_short"/>
    <property type="match status" value="1"/>
</dbReference>
<name>A0A8X6YB70_9ARAC</name>
<accession>A0A8X6YB70</accession>
<sequence length="272" mass="30105">MTLCKVLTQGCFSTGFLVYKEVRQEDDLSCFFFQNCVGEGHQEVWVKQPGVCVADVQEEKAKEFVKEQEPVYGSENIIAVFCDVSKESEYKKVFDLTLEKFHRVDLLVNNAGILNEYEPQKVMDINLVGTIYGCRVALKYMGKSSGGSGGFVINTASIAGILPASALPVYVASKHGVVGLTRSYGLPYHFERDGVTFAALCPSFINTDLLKTPVTLKEGQDFSKRTDLMSPEYVAKGVSKLLEDKINGSTLVVSLDGYHYIDIPEELKCYVV</sequence>
<reference evidence="23" key="1">
    <citation type="submission" date="2020-08" db="EMBL/GenBank/DDBJ databases">
        <title>Multicomponent nature underlies the extraordinary mechanical properties of spider dragline silk.</title>
        <authorList>
            <person name="Kono N."/>
            <person name="Nakamura H."/>
            <person name="Mori M."/>
            <person name="Yoshida Y."/>
            <person name="Ohtoshi R."/>
            <person name="Malay A.D."/>
            <person name="Moran D.A.P."/>
            <person name="Tomita M."/>
            <person name="Numata K."/>
            <person name="Arakawa K."/>
        </authorList>
    </citation>
    <scope>NUCLEOTIDE SEQUENCE</scope>
</reference>
<dbReference type="PANTHER" id="PTHR44229:SF4">
    <property type="entry name" value="15-HYDROXYPROSTAGLANDIN DEHYDROGENASE [NAD(+)]"/>
    <property type="match status" value="1"/>
</dbReference>
<dbReference type="InterPro" id="IPR036291">
    <property type="entry name" value="NAD(P)-bd_dom_sf"/>
</dbReference>
<evidence type="ECO:0000256" key="7">
    <source>
        <dbReference type="ARBA" id="ARBA00042026"/>
    </source>
</evidence>
<keyword evidence="2" id="KW-0560">Oxidoreductase</keyword>
<dbReference type="PROSITE" id="PS00061">
    <property type="entry name" value="ADH_SHORT"/>
    <property type="match status" value="1"/>
</dbReference>
<evidence type="ECO:0000256" key="20">
    <source>
        <dbReference type="ARBA" id="ARBA00049151"/>
    </source>
</evidence>
<evidence type="ECO:0000256" key="16">
    <source>
        <dbReference type="ARBA" id="ARBA00048535"/>
    </source>
</evidence>
<dbReference type="EC" id="1.1.1.232" evidence="4"/>
<evidence type="ECO:0000256" key="13">
    <source>
        <dbReference type="ARBA" id="ARBA00048144"/>
    </source>
</evidence>
<dbReference type="InterPro" id="IPR020904">
    <property type="entry name" value="Sc_DH/Rdtase_CS"/>
</dbReference>
<evidence type="ECO:0000256" key="12">
    <source>
        <dbReference type="ARBA" id="ARBA00048140"/>
    </source>
</evidence>
<dbReference type="OrthoDB" id="417891at2759"/>
<dbReference type="GO" id="GO:0005737">
    <property type="term" value="C:cytoplasm"/>
    <property type="evidence" value="ECO:0007669"/>
    <property type="project" value="TreeGrafter"/>
</dbReference>
<dbReference type="PANTHER" id="PTHR44229">
    <property type="entry name" value="15-HYDROXYPROSTAGLANDIN DEHYDROGENASE [NAD(+)]"/>
    <property type="match status" value="1"/>
</dbReference>
<evidence type="ECO:0000256" key="10">
    <source>
        <dbReference type="ARBA" id="ARBA00047672"/>
    </source>
</evidence>
<comment type="caution">
    <text evidence="23">The sequence shown here is derived from an EMBL/GenBank/DDBJ whole genome shotgun (WGS) entry which is preliminary data.</text>
</comment>
<dbReference type="Proteomes" id="UP000886998">
    <property type="component" value="Unassembled WGS sequence"/>
</dbReference>
<evidence type="ECO:0000256" key="9">
    <source>
        <dbReference type="ARBA" id="ARBA00047325"/>
    </source>
</evidence>